<name>A0A3B0VFS1_9ZZZZ</name>
<accession>A0A3B0VFS1</accession>
<sequence length="88" mass="9532">MNKPQNNFDDDWAGLEPEQSQTNSQTIYYAGIGIALLFALLVCGGAAYFVWSQFRERTTANEPPLIVLPTTVVTETAVSPTDSPPAIA</sequence>
<reference evidence="2" key="1">
    <citation type="submission" date="2018-06" db="EMBL/GenBank/DDBJ databases">
        <authorList>
            <person name="Zhirakovskaya E."/>
        </authorList>
    </citation>
    <scope>NUCLEOTIDE SEQUENCE</scope>
</reference>
<evidence type="ECO:0000313" key="2">
    <source>
        <dbReference type="EMBL" id="VAW30624.1"/>
    </source>
</evidence>
<evidence type="ECO:0000256" key="1">
    <source>
        <dbReference type="SAM" id="Phobius"/>
    </source>
</evidence>
<gene>
    <name evidence="2" type="ORF">MNBD_CHLOROFLEXI01-2061</name>
</gene>
<keyword evidence="1" id="KW-0812">Transmembrane</keyword>
<proteinExistence type="predicted"/>
<keyword evidence="1" id="KW-0472">Membrane</keyword>
<dbReference type="EMBL" id="UOEU01000073">
    <property type="protein sequence ID" value="VAW30624.1"/>
    <property type="molecule type" value="Genomic_DNA"/>
</dbReference>
<organism evidence="2">
    <name type="scientific">hydrothermal vent metagenome</name>
    <dbReference type="NCBI Taxonomy" id="652676"/>
    <lineage>
        <taxon>unclassified sequences</taxon>
        <taxon>metagenomes</taxon>
        <taxon>ecological metagenomes</taxon>
    </lineage>
</organism>
<keyword evidence="1" id="KW-1133">Transmembrane helix</keyword>
<dbReference type="AlphaFoldDB" id="A0A3B0VFS1"/>
<feature type="transmembrane region" description="Helical" evidence="1">
    <location>
        <begin position="27"/>
        <end position="51"/>
    </location>
</feature>
<feature type="non-terminal residue" evidence="2">
    <location>
        <position position="88"/>
    </location>
</feature>
<protein>
    <submittedName>
        <fullName evidence="2">Uncharacterized protein</fullName>
    </submittedName>
</protein>